<sequence length="255" mass="28930">MLLNKLKRPLKSLPSYGSQDSRTGSCLINIRQMASADVRYWNRHVQPLIKALYDEWPASVPVDWLHPAGIDLGAIRADVGWDWERIFLLAKCHNYLRPLSSAREQAHAWCLELSSTSGGIPIGLLTAVPAYGSPVQGDRSKMGFVWYLADAPAEFYVTMRLDPVAGVARALIDTAIQMRLDLDNDASVFLHADPKGGRKLIEFYGERCGMTRIRNPKRYISPCRRPMPGEYFYMDDQAGRRFCATHDDRRLVWES</sequence>
<evidence type="ECO:0008006" key="3">
    <source>
        <dbReference type="Google" id="ProtNLM"/>
    </source>
</evidence>
<proteinExistence type="predicted"/>
<organism evidence="1 2">
    <name type="scientific">Paraburkholderia silviterrae</name>
    <dbReference type="NCBI Taxonomy" id="2528715"/>
    <lineage>
        <taxon>Bacteria</taxon>
        <taxon>Pseudomonadati</taxon>
        <taxon>Pseudomonadota</taxon>
        <taxon>Betaproteobacteria</taxon>
        <taxon>Burkholderiales</taxon>
        <taxon>Burkholderiaceae</taxon>
        <taxon>Paraburkholderia</taxon>
    </lineage>
</organism>
<keyword evidence="2" id="KW-1185">Reference proteome</keyword>
<dbReference type="Proteomes" id="UP000295722">
    <property type="component" value="Unassembled WGS sequence"/>
</dbReference>
<gene>
    <name evidence="1" type="ORF">EYW47_24495</name>
</gene>
<evidence type="ECO:0000313" key="1">
    <source>
        <dbReference type="EMBL" id="TDG20706.1"/>
    </source>
</evidence>
<dbReference type="AlphaFoldDB" id="A0A4R5M5H3"/>
<comment type="caution">
    <text evidence="1">The sequence shown here is derived from an EMBL/GenBank/DDBJ whole genome shotgun (WGS) entry which is preliminary data.</text>
</comment>
<accession>A0A4R5M5H3</accession>
<dbReference type="EMBL" id="SMRP01000014">
    <property type="protein sequence ID" value="TDG20706.1"/>
    <property type="molecule type" value="Genomic_DNA"/>
</dbReference>
<reference evidence="1 2" key="1">
    <citation type="submission" date="2019-03" db="EMBL/GenBank/DDBJ databases">
        <title>Paraburkholderia sp. 4M-K11, isolated from subtropical forest soil.</title>
        <authorList>
            <person name="Gao Z.-H."/>
            <person name="Qiu L.-H."/>
        </authorList>
    </citation>
    <scope>NUCLEOTIDE SEQUENCE [LARGE SCALE GENOMIC DNA]</scope>
    <source>
        <strain evidence="1 2">4M-K11</strain>
    </source>
</reference>
<protein>
    <recommendedName>
        <fullName evidence="3">N-acetyltransferase domain-containing protein</fullName>
    </recommendedName>
</protein>
<dbReference type="RefSeq" id="WP_133197434.1">
    <property type="nucleotide sequence ID" value="NZ_JBHUCW010000013.1"/>
</dbReference>
<name>A0A4R5M5H3_9BURK</name>
<dbReference type="OrthoDB" id="7016160at2"/>
<evidence type="ECO:0000313" key="2">
    <source>
        <dbReference type="Proteomes" id="UP000295722"/>
    </source>
</evidence>